<evidence type="ECO:0000313" key="2">
    <source>
        <dbReference type="Proteomes" id="UP000601435"/>
    </source>
</evidence>
<comment type="caution">
    <text evidence="1">The sequence shown here is derived from an EMBL/GenBank/DDBJ whole genome shotgun (WGS) entry which is preliminary data.</text>
</comment>
<dbReference type="AlphaFoldDB" id="A0A813AAN7"/>
<gene>
    <name evidence="1" type="ORF">SNEC2469_LOCUS27362</name>
</gene>
<dbReference type="OrthoDB" id="409713at2759"/>
<organism evidence="1 2">
    <name type="scientific">Symbiodinium necroappetens</name>
    <dbReference type="NCBI Taxonomy" id="1628268"/>
    <lineage>
        <taxon>Eukaryota</taxon>
        <taxon>Sar</taxon>
        <taxon>Alveolata</taxon>
        <taxon>Dinophyceae</taxon>
        <taxon>Suessiales</taxon>
        <taxon>Symbiodiniaceae</taxon>
        <taxon>Symbiodinium</taxon>
    </lineage>
</organism>
<sequence>TDDALDGHDHDLPVDLAKLSLRTADEVKEIQAATFRTILVPADCHFVTLPLRLRIALGTKVMYARMQKTFDKKFMRFYFSAHPAMEGILDIVMAALTKVGGQEKYGTAPKSSLERDIQAKLDALT</sequence>
<name>A0A813AAN7_9DINO</name>
<dbReference type="Proteomes" id="UP000601435">
    <property type="component" value="Unassembled WGS sequence"/>
</dbReference>
<reference evidence="1" key="1">
    <citation type="submission" date="2021-02" db="EMBL/GenBank/DDBJ databases">
        <authorList>
            <person name="Dougan E. K."/>
            <person name="Rhodes N."/>
            <person name="Thang M."/>
            <person name="Chan C."/>
        </authorList>
    </citation>
    <scope>NUCLEOTIDE SEQUENCE</scope>
</reference>
<proteinExistence type="predicted"/>
<keyword evidence="2" id="KW-1185">Reference proteome</keyword>
<protein>
    <submittedName>
        <fullName evidence="1">Uncharacterized protein</fullName>
    </submittedName>
</protein>
<feature type="non-terminal residue" evidence="1">
    <location>
        <position position="125"/>
    </location>
</feature>
<dbReference type="EMBL" id="CAJNJA010057471">
    <property type="protein sequence ID" value="CAE7862308.1"/>
    <property type="molecule type" value="Genomic_DNA"/>
</dbReference>
<accession>A0A813AAN7</accession>
<evidence type="ECO:0000313" key="1">
    <source>
        <dbReference type="EMBL" id="CAE7862308.1"/>
    </source>
</evidence>